<accession>A0A918CPK8</accession>
<evidence type="ECO:0000313" key="3">
    <source>
        <dbReference type="Proteomes" id="UP000658320"/>
    </source>
</evidence>
<dbReference type="AlphaFoldDB" id="A0A918CPK8"/>
<evidence type="ECO:0000256" key="1">
    <source>
        <dbReference type="SAM" id="MobiDB-lite"/>
    </source>
</evidence>
<proteinExistence type="predicted"/>
<organism evidence="2 3">
    <name type="scientific">Streptomyces aurantiogriseus</name>
    <dbReference type="NCBI Taxonomy" id="66870"/>
    <lineage>
        <taxon>Bacteria</taxon>
        <taxon>Bacillati</taxon>
        <taxon>Actinomycetota</taxon>
        <taxon>Actinomycetes</taxon>
        <taxon>Kitasatosporales</taxon>
        <taxon>Streptomycetaceae</taxon>
        <taxon>Streptomyces</taxon>
    </lineage>
</organism>
<protein>
    <submittedName>
        <fullName evidence="2">Uncharacterized protein</fullName>
    </submittedName>
</protein>
<feature type="compositionally biased region" description="Basic and acidic residues" evidence="1">
    <location>
        <begin position="1"/>
        <end position="23"/>
    </location>
</feature>
<dbReference type="Proteomes" id="UP000658320">
    <property type="component" value="Unassembled WGS sequence"/>
</dbReference>
<comment type="caution">
    <text evidence="2">The sequence shown here is derived from an EMBL/GenBank/DDBJ whole genome shotgun (WGS) entry which is preliminary data.</text>
</comment>
<keyword evidence="3" id="KW-1185">Reference proteome</keyword>
<reference evidence="2" key="2">
    <citation type="submission" date="2020-09" db="EMBL/GenBank/DDBJ databases">
        <authorList>
            <person name="Sun Q."/>
            <person name="Ohkuma M."/>
        </authorList>
    </citation>
    <scope>NUCLEOTIDE SEQUENCE</scope>
    <source>
        <strain evidence="2">JCM 4346</strain>
    </source>
</reference>
<name>A0A918CPK8_9ACTN</name>
<sequence length="88" mass="9562">MFGVGHDHPARVDDLGGDEDQRTPVRRNRLAVRGEADRVRGAGRAQDVGGDHLAVPAGHRLQHARRVRHFPGQVQLARAAVGVCSMLQ</sequence>
<feature type="region of interest" description="Disordered" evidence="1">
    <location>
        <begin position="1"/>
        <end position="24"/>
    </location>
</feature>
<gene>
    <name evidence="2" type="ORF">GCM10010251_55480</name>
</gene>
<dbReference type="EMBL" id="BMSX01000014">
    <property type="protein sequence ID" value="GGR32274.1"/>
    <property type="molecule type" value="Genomic_DNA"/>
</dbReference>
<evidence type="ECO:0000313" key="2">
    <source>
        <dbReference type="EMBL" id="GGR32274.1"/>
    </source>
</evidence>
<reference evidence="2" key="1">
    <citation type="journal article" date="2014" name="Int. J. Syst. Evol. Microbiol.">
        <title>Complete genome sequence of Corynebacterium casei LMG S-19264T (=DSM 44701T), isolated from a smear-ripened cheese.</title>
        <authorList>
            <consortium name="US DOE Joint Genome Institute (JGI-PGF)"/>
            <person name="Walter F."/>
            <person name="Albersmeier A."/>
            <person name="Kalinowski J."/>
            <person name="Ruckert C."/>
        </authorList>
    </citation>
    <scope>NUCLEOTIDE SEQUENCE</scope>
    <source>
        <strain evidence="2">JCM 4346</strain>
    </source>
</reference>